<evidence type="ECO:0000313" key="4">
    <source>
        <dbReference type="Proteomes" id="UP001151760"/>
    </source>
</evidence>
<feature type="domain" description="Reverse transcriptase Ty1/copia-type" evidence="1">
    <location>
        <begin position="289"/>
        <end position="438"/>
    </location>
</feature>
<evidence type="ECO:0000259" key="1">
    <source>
        <dbReference type="Pfam" id="PF07727"/>
    </source>
</evidence>
<proteinExistence type="predicted"/>
<dbReference type="PANTHER" id="PTHR11439">
    <property type="entry name" value="GAG-POL-RELATED RETROTRANSPOSON"/>
    <property type="match status" value="1"/>
</dbReference>
<evidence type="ECO:0000313" key="3">
    <source>
        <dbReference type="EMBL" id="GJS75219.1"/>
    </source>
</evidence>
<dbReference type="InterPro" id="IPR043502">
    <property type="entry name" value="DNA/RNA_pol_sf"/>
</dbReference>
<feature type="domain" description="Reverse transcriptase Ty1/copia-type" evidence="1">
    <location>
        <begin position="244"/>
        <end position="285"/>
    </location>
</feature>
<dbReference type="Pfam" id="PF25597">
    <property type="entry name" value="SH3_retrovirus"/>
    <property type="match status" value="1"/>
</dbReference>
<dbReference type="Proteomes" id="UP001151760">
    <property type="component" value="Unassembled WGS sequence"/>
</dbReference>
<reference evidence="3" key="1">
    <citation type="journal article" date="2022" name="Int. J. Mol. Sci.">
        <title>Draft Genome of Tanacetum Coccineum: Genomic Comparison of Closely Related Tanacetum-Family Plants.</title>
        <authorList>
            <person name="Yamashiro T."/>
            <person name="Shiraishi A."/>
            <person name="Nakayama K."/>
            <person name="Satake H."/>
        </authorList>
    </citation>
    <scope>NUCLEOTIDE SEQUENCE</scope>
</reference>
<dbReference type="InterPro" id="IPR013103">
    <property type="entry name" value="RVT_2"/>
</dbReference>
<evidence type="ECO:0000259" key="2">
    <source>
        <dbReference type="Pfam" id="PF25597"/>
    </source>
</evidence>
<name>A0ABQ4YBW7_9ASTR</name>
<accession>A0ABQ4YBW7</accession>
<dbReference type="EMBL" id="BQNB010010288">
    <property type="protein sequence ID" value="GJS75219.1"/>
    <property type="molecule type" value="Genomic_DNA"/>
</dbReference>
<dbReference type="InterPro" id="IPR057670">
    <property type="entry name" value="SH3_retrovirus"/>
</dbReference>
<organism evidence="3 4">
    <name type="scientific">Tanacetum coccineum</name>
    <dbReference type="NCBI Taxonomy" id="301880"/>
    <lineage>
        <taxon>Eukaryota</taxon>
        <taxon>Viridiplantae</taxon>
        <taxon>Streptophyta</taxon>
        <taxon>Embryophyta</taxon>
        <taxon>Tracheophyta</taxon>
        <taxon>Spermatophyta</taxon>
        <taxon>Magnoliopsida</taxon>
        <taxon>eudicotyledons</taxon>
        <taxon>Gunneridae</taxon>
        <taxon>Pentapetalae</taxon>
        <taxon>asterids</taxon>
        <taxon>campanulids</taxon>
        <taxon>Asterales</taxon>
        <taxon>Asteraceae</taxon>
        <taxon>Asteroideae</taxon>
        <taxon>Anthemideae</taxon>
        <taxon>Anthemidinae</taxon>
        <taxon>Tanacetum</taxon>
    </lineage>
</organism>
<gene>
    <name evidence="3" type="ORF">Tco_0725100</name>
</gene>
<feature type="domain" description="Retroviral polymerase SH3-like" evidence="2">
    <location>
        <begin position="19"/>
        <end position="73"/>
    </location>
</feature>
<dbReference type="PANTHER" id="PTHR11439:SF463">
    <property type="entry name" value="REVERSE TRANSCRIPTASE TY1_COPIA-TYPE DOMAIN-CONTAINING PROTEIN"/>
    <property type="match status" value="1"/>
</dbReference>
<keyword evidence="4" id="KW-1185">Reference proteome</keyword>
<reference evidence="3" key="2">
    <citation type="submission" date="2022-01" db="EMBL/GenBank/DDBJ databases">
        <authorList>
            <person name="Yamashiro T."/>
            <person name="Shiraishi A."/>
            <person name="Satake H."/>
            <person name="Nakayama K."/>
        </authorList>
    </citation>
    <scope>NUCLEOTIDE SEQUENCE</scope>
</reference>
<comment type="caution">
    <text evidence="3">The sequence shown here is derived from an EMBL/GenBank/DDBJ whole genome shotgun (WGS) entry which is preliminary data.</text>
</comment>
<sequence length="555" mass="63911">MSINHEKYTLVIVDEYSRCPMFIHNHKDHLGKFYAKADDGYFLGYSFVAKAFRVFNTRRQQIKETYHVTFDESMEAIMFTNTSVDEIRIDDSSRYPPAKFLQEYDPSRQYQSNYDFSFYIIPHGRSLTELTKDTHVPKVITSNEQKTPHTKDVEGPPDLINIERTQEQESLKCLSLKSFIMHQQVHMLLIRVEWSRDQHIELVNIIGEPTEGMLTRSMAAKLIVASACKCLFADFLSEIEPKKISIGSKWVFRNKKDELGTVIRNKERMVAQGFSQEEGIDYDKNLCTIEVYVKQPPGFESSEFPDYVCKLDKALYRLKQGPKAWYETLSIFLIQNKFVMRRIDNTLFIYKSKGDVLLVQVYVDDIIFGLTNNKLCKQFKKLMTKKFEMSMIGGLSYFLGLQIKQDDKGISISQEKYTRDLLNKYENSDSSSVKTPMVPLNNLGPDLAGKLANLNKSHLIVVKRILSYLKGTPSIGLWYPKCSGFDLKGFSDSDYAGCNMDRKSTLGCCANILWMKIQLSDYDILYKMVPIFCYNTSAIAISTTQSFIPKPSILI</sequence>
<dbReference type="Pfam" id="PF07727">
    <property type="entry name" value="RVT_2"/>
    <property type="match status" value="2"/>
</dbReference>
<protein>
    <submittedName>
        <fullName evidence="3">Retrovirus-related pol polyprotein from transposon TNT 1-94</fullName>
    </submittedName>
</protein>
<dbReference type="SUPFAM" id="SSF56672">
    <property type="entry name" value="DNA/RNA polymerases"/>
    <property type="match status" value="1"/>
</dbReference>